<dbReference type="GO" id="GO:0044423">
    <property type="term" value="C:virion component"/>
    <property type="evidence" value="ECO:0007669"/>
    <property type="project" value="UniProtKB-KW"/>
</dbReference>
<dbReference type="GO" id="GO:0046718">
    <property type="term" value="P:symbiont entry into host cell"/>
    <property type="evidence" value="ECO:0007669"/>
    <property type="project" value="UniProtKB-KW"/>
</dbReference>
<evidence type="ECO:0000313" key="8">
    <source>
        <dbReference type="EMBL" id="KKN21041.1"/>
    </source>
</evidence>
<name>A0A0F9R6W1_9ZZZZ</name>
<keyword evidence="7" id="KW-0175">Coiled coil</keyword>
<comment type="caution">
    <text evidence="8">The sequence shown here is derived from an EMBL/GenBank/DDBJ whole genome shotgun (WGS) entry which is preliminary data.</text>
</comment>
<reference evidence="8" key="1">
    <citation type="journal article" date="2015" name="Nature">
        <title>Complex archaea that bridge the gap between prokaryotes and eukaryotes.</title>
        <authorList>
            <person name="Spang A."/>
            <person name="Saw J.H."/>
            <person name="Jorgensen S.L."/>
            <person name="Zaremba-Niedzwiedzka K."/>
            <person name="Martijn J."/>
            <person name="Lind A.E."/>
            <person name="van Eijk R."/>
            <person name="Schleper C."/>
            <person name="Guy L."/>
            <person name="Ettema T.J."/>
        </authorList>
    </citation>
    <scope>NUCLEOTIDE SEQUENCE</scope>
</reference>
<dbReference type="AlphaFoldDB" id="A0A0F9R6W1"/>
<evidence type="ECO:0008006" key="9">
    <source>
        <dbReference type="Google" id="ProtNLM"/>
    </source>
</evidence>
<evidence type="ECO:0000256" key="6">
    <source>
        <dbReference type="ARBA" id="ARBA00023296"/>
    </source>
</evidence>
<evidence type="ECO:0000256" key="4">
    <source>
        <dbReference type="ARBA" id="ARBA00022844"/>
    </source>
</evidence>
<evidence type="ECO:0000256" key="1">
    <source>
        <dbReference type="ARBA" id="ARBA00004328"/>
    </source>
</evidence>
<comment type="subcellular location">
    <subcellularLocation>
        <location evidence="1">Virion</location>
    </subcellularLocation>
</comment>
<evidence type="ECO:0000256" key="5">
    <source>
        <dbReference type="ARBA" id="ARBA00023219"/>
    </source>
</evidence>
<dbReference type="EMBL" id="LAZR01003184">
    <property type="protein sequence ID" value="KKN21041.1"/>
    <property type="molecule type" value="Genomic_DNA"/>
</dbReference>
<proteinExistence type="predicted"/>
<sequence length="551" mass="62080">MPADVEFLLANWNRMVAARRQNWETEWIVIGDMCAPRKLGALTGAAPGQKMTSGRFTALGEESAILLSNYIHGNLTNPALRWQSLRMRKEELNRLNHVQNWLDHGSVEFSQSLNASNFETQIVEHFYDAAVFGTSVTLKLPRAITPPGEFGGWLFHTLQIGTYVISDDKEGRTDTVYRSFQKTVRAAHQQWGEAIGKEWIEVMRGEGGKERKPEEMMEIIHAIYPRTDLKAVGSRKKTMPWASVYFDPKHKRILEEGGYVRFPGLVTRWTKNGDEVWGRGPAHTASPELNTLNRVRELELAGWALDIAPATFEQEGAIVGGLDWTPAARNIVRGEKGSVWTLPSGTRYDISTIKKEELKRDIERAFFVDQIRALPPADKPSYMTAFEVAKRYEETFRLLGTAFGHMKFGMLQPLVEGGISDLYEQRILDPIPPEMEGEDIDIEYEGPLARAQKASDLQSLDLETAWVLQVQPLMPEIMDNLNWDKVAQHRARVRGIPASLMNGEDEVAAIREERAEQERQMAELQKGMALAEAAGKAAPMVRELKPEQGAA</sequence>
<evidence type="ECO:0000256" key="3">
    <source>
        <dbReference type="ARBA" id="ARBA00022612"/>
    </source>
</evidence>
<keyword evidence="5" id="KW-0231">Viral genome packaging</keyword>
<keyword evidence="3" id="KW-1188">Viral release from host cell</keyword>
<keyword evidence="2" id="KW-1162">Viral penetration into host cytoplasm</keyword>
<protein>
    <recommendedName>
        <fullName evidence="9">Bacteriophage head to tail connecting protein</fullName>
    </recommendedName>
</protein>
<evidence type="ECO:0000256" key="2">
    <source>
        <dbReference type="ARBA" id="ARBA00022595"/>
    </source>
</evidence>
<feature type="coiled-coil region" evidence="7">
    <location>
        <begin position="500"/>
        <end position="534"/>
    </location>
</feature>
<organism evidence="8">
    <name type="scientific">marine sediment metagenome</name>
    <dbReference type="NCBI Taxonomy" id="412755"/>
    <lineage>
        <taxon>unclassified sequences</taxon>
        <taxon>metagenomes</taxon>
        <taxon>ecological metagenomes</taxon>
    </lineage>
</organism>
<dbReference type="InterPro" id="IPR020991">
    <property type="entry name" value="Connector_podovirus"/>
</dbReference>
<accession>A0A0F9R6W1</accession>
<evidence type="ECO:0000256" key="7">
    <source>
        <dbReference type="SAM" id="Coils"/>
    </source>
</evidence>
<keyword evidence="6" id="KW-1160">Virus entry into host cell</keyword>
<dbReference type="Pfam" id="PF12236">
    <property type="entry name" value="Head-tail_con"/>
    <property type="match status" value="1"/>
</dbReference>
<keyword evidence="4" id="KW-0946">Virion</keyword>
<gene>
    <name evidence="8" type="ORF">LCGC14_0929390</name>
</gene>